<name>A0A067PWY9_9AGAM</name>
<dbReference type="EMBL" id="KL197716">
    <property type="protein sequence ID" value="KDQ59338.1"/>
    <property type="molecule type" value="Genomic_DNA"/>
</dbReference>
<dbReference type="Proteomes" id="UP000027265">
    <property type="component" value="Unassembled WGS sequence"/>
</dbReference>
<evidence type="ECO:0000313" key="3">
    <source>
        <dbReference type="Proteomes" id="UP000027265"/>
    </source>
</evidence>
<gene>
    <name evidence="2" type="ORF">JAAARDRAFT_128059</name>
</gene>
<dbReference type="HOGENOM" id="CLU_023462_0_0_1"/>
<evidence type="ECO:0000256" key="1">
    <source>
        <dbReference type="SAM" id="MobiDB-lite"/>
    </source>
</evidence>
<evidence type="ECO:0000313" key="2">
    <source>
        <dbReference type="EMBL" id="KDQ59338.1"/>
    </source>
</evidence>
<dbReference type="OrthoDB" id="3269821at2759"/>
<evidence type="ECO:0008006" key="4">
    <source>
        <dbReference type="Google" id="ProtNLM"/>
    </source>
</evidence>
<feature type="compositionally biased region" description="Low complexity" evidence="1">
    <location>
        <begin position="240"/>
        <end position="260"/>
    </location>
</feature>
<dbReference type="InParanoid" id="A0A067PWY9"/>
<organism evidence="2 3">
    <name type="scientific">Jaapia argillacea MUCL 33604</name>
    <dbReference type="NCBI Taxonomy" id="933084"/>
    <lineage>
        <taxon>Eukaryota</taxon>
        <taxon>Fungi</taxon>
        <taxon>Dikarya</taxon>
        <taxon>Basidiomycota</taxon>
        <taxon>Agaricomycotina</taxon>
        <taxon>Agaricomycetes</taxon>
        <taxon>Agaricomycetidae</taxon>
        <taxon>Jaapiales</taxon>
        <taxon>Jaapiaceae</taxon>
        <taxon>Jaapia</taxon>
    </lineage>
</organism>
<sequence length="529" mass="59824">MTQSYIQRTPSLTTSEDTSSSSDNLSYRTSSRSSERRPLPPLPIDAKPHVKEAHRPSATALEKRRSRTLSSILPPPNQLSLLHTLRQPQVLVRLLRYASWEEFHALTCTSREFRLLFFRHPELRDLVLAQFIPGFKYCLRNRDMQRYRDVQIRLEDLELFMISQTVPLHKYPMHALSVLSAWVHSSVQEDLTEKFEAITVAHSRFVLLLQSLVHTFTTSAAISDDEGDPKFTRPRRRFTSANRSSHSSLSSPSPAQGSSLRDFDSQPSTPRDSSPHDLQMALSRSRAPILRIFVPCSQLSDSVIALCEEQLVSQGLWDHLSTGDVICNLGFIPPADEGGSESTQEEQNARQWLVFNGYCLAPFCPPEPPPFDDVLTLPSPFYYAHLIPPSVNPTYSVALPTPNYPPRMDIAQVSTQVWSPKSPSGYVLVKKYAWLATVYAQLRPGLGEGWQGEWVLQGEGTKEGRQSLLDALKGDDSGQRLWEVVREKSSKDKLWLKFVYLFLDHVVAFLSSPYLQTFNASGIEPQGHY</sequence>
<proteinExistence type="predicted"/>
<feature type="compositionally biased region" description="Low complexity" evidence="1">
    <location>
        <begin position="9"/>
        <end position="32"/>
    </location>
</feature>
<dbReference type="AlphaFoldDB" id="A0A067PWY9"/>
<feature type="compositionally biased region" description="Basic and acidic residues" evidence="1">
    <location>
        <begin position="46"/>
        <end position="55"/>
    </location>
</feature>
<keyword evidence="3" id="KW-1185">Reference proteome</keyword>
<feature type="region of interest" description="Disordered" evidence="1">
    <location>
        <begin position="224"/>
        <end position="278"/>
    </location>
</feature>
<reference evidence="3" key="1">
    <citation type="journal article" date="2014" name="Proc. Natl. Acad. Sci. U.S.A.">
        <title>Extensive sampling of basidiomycete genomes demonstrates inadequacy of the white-rot/brown-rot paradigm for wood decay fungi.</title>
        <authorList>
            <person name="Riley R."/>
            <person name="Salamov A.A."/>
            <person name="Brown D.W."/>
            <person name="Nagy L.G."/>
            <person name="Floudas D."/>
            <person name="Held B.W."/>
            <person name="Levasseur A."/>
            <person name="Lombard V."/>
            <person name="Morin E."/>
            <person name="Otillar R."/>
            <person name="Lindquist E.A."/>
            <person name="Sun H."/>
            <person name="LaButti K.M."/>
            <person name="Schmutz J."/>
            <person name="Jabbour D."/>
            <person name="Luo H."/>
            <person name="Baker S.E."/>
            <person name="Pisabarro A.G."/>
            <person name="Walton J.D."/>
            <person name="Blanchette R.A."/>
            <person name="Henrissat B."/>
            <person name="Martin F."/>
            <person name="Cullen D."/>
            <person name="Hibbett D.S."/>
            <person name="Grigoriev I.V."/>
        </authorList>
    </citation>
    <scope>NUCLEOTIDE SEQUENCE [LARGE SCALE GENOMIC DNA]</scope>
    <source>
        <strain evidence="3">MUCL 33604</strain>
    </source>
</reference>
<accession>A0A067PWY9</accession>
<feature type="region of interest" description="Disordered" evidence="1">
    <location>
        <begin position="1"/>
        <end position="72"/>
    </location>
</feature>
<protein>
    <recommendedName>
        <fullName evidence="4">F-box domain-containing protein</fullName>
    </recommendedName>
</protein>